<comment type="caution">
    <text evidence="10">The sequence shown here is derived from an EMBL/GenBank/DDBJ whole genome shotgun (WGS) entry which is preliminary data.</text>
</comment>
<evidence type="ECO:0000256" key="3">
    <source>
        <dbReference type="ARBA" id="ARBA00022692"/>
    </source>
</evidence>
<evidence type="ECO:0000256" key="2">
    <source>
        <dbReference type="ARBA" id="ARBA00022606"/>
    </source>
</evidence>
<evidence type="ECO:0000256" key="5">
    <source>
        <dbReference type="ARBA" id="ARBA00022989"/>
    </source>
</evidence>
<dbReference type="PANTHER" id="PTHR21137:SF42">
    <property type="entry name" value="ODORANT RECEPTOR 83A"/>
    <property type="match status" value="1"/>
</dbReference>
<evidence type="ECO:0000256" key="8">
    <source>
        <dbReference type="ARBA" id="ARBA00023224"/>
    </source>
</evidence>
<dbReference type="Pfam" id="PF02949">
    <property type="entry name" value="7tm_6"/>
    <property type="match status" value="1"/>
</dbReference>
<evidence type="ECO:0000256" key="6">
    <source>
        <dbReference type="ARBA" id="ARBA00023136"/>
    </source>
</evidence>
<sequence length="410" mass="46191">MADLDVTPSLKLNLHLLSVVGMWPASYAVIKLLSYFSVFVIFSFYLSDLALAFSVRHDMERLPICIGFVCGYFVSVFKWAWLVKHRKDIREVMTSLMECIKLGSANDTSGDWSKALQASNRTSIIVSCSWVLYILYLATQNTLYPLALNGMKVDIPPTNHSIHVVSDRAGENEDILQNKAYMLLYFLPFGDWPFVDTSHSPAYEMVYFIQGSGCIVHSVVHSSGDTFIFTLVTLACGQFEALISSLKTVGTSIKYPQLEACIKHHQQLFRTVEKINALYSPIILVEFFNMMLTLCTFAFEASKMEGGGLKIWAQAQFFLGTTIELYMICSAGSRLTSLSLQVADAIYESDWIDKPKHWKKSIMIVMMRGQKPLKLTGGPFYVISNETCLALLQLSLSYYTVLHNVQDAHE</sequence>
<dbReference type="Proteomes" id="UP001233999">
    <property type="component" value="Unassembled WGS sequence"/>
</dbReference>
<comment type="similarity">
    <text evidence="9">Belongs to the insect chemoreceptor superfamily. Heteromeric odorant receptor channel (TC 1.A.69) family.</text>
</comment>
<evidence type="ECO:0000313" key="10">
    <source>
        <dbReference type="EMBL" id="KAJ9582589.1"/>
    </source>
</evidence>
<name>A0AAD7ZKT6_DIPPU</name>
<dbReference type="AlphaFoldDB" id="A0AAD7ZKT6"/>
<dbReference type="GO" id="GO:0004984">
    <property type="term" value="F:olfactory receptor activity"/>
    <property type="evidence" value="ECO:0007669"/>
    <property type="project" value="InterPro"/>
</dbReference>
<gene>
    <name evidence="10" type="ORF">L9F63_023077</name>
</gene>
<keyword evidence="8 9" id="KW-0807">Transducer</keyword>
<keyword evidence="6 9" id="KW-0472">Membrane</keyword>
<dbReference type="GO" id="GO:0005549">
    <property type="term" value="F:odorant binding"/>
    <property type="evidence" value="ECO:0007669"/>
    <property type="project" value="InterPro"/>
</dbReference>
<reference evidence="10" key="2">
    <citation type="submission" date="2023-05" db="EMBL/GenBank/DDBJ databases">
        <authorList>
            <person name="Fouks B."/>
        </authorList>
    </citation>
    <scope>NUCLEOTIDE SEQUENCE</scope>
    <source>
        <strain evidence="10">Stay&amp;Tobe</strain>
        <tissue evidence="10">Testes</tissue>
    </source>
</reference>
<dbReference type="EMBL" id="JASPKZ010007791">
    <property type="protein sequence ID" value="KAJ9582589.1"/>
    <property type="molecule type" value="Genomic_DNA"/>
</dbReference>
<comment type="caution">
    <text evidence="9">Lacks conserved residue(s) required for the propagation of feature annotation.</text>
</comment>
<keyword evidence="4 9" id="KW-0552">Olfaction</keyword>
<feature type="transmembrane region" description="Helical" evidence="9">
    <location>
        <begin position="35"/>
        <end position="55"/>
    </location>
</feature>
<accession>A0AAD7ZKT6</accession>
<keyword evidence="5 9" id="KW-1133">Transmembrane helix</keyword>
<keyword evidence="2 9" id="KW-0716">Sensory transduction</keyword>
<comment type="subcellular location">
    <subcellularLocation>
        <location evidence="9">Cell membrane</location>
        <topology evidence="9">Multi-pass membrane protein</topology>
    </subcellularLocation>
    <subcellularLocation>
        <location evidence="1">Membrane</location>
        <topology evidence="1">Multi-pass membrane protein</topology>
    </subcellularLocation>
</comment>
<keyword evidence="3 9" id="KW-0812">Transmembrane</keyword>
<organism evidence="10 11">
    <name type="scientific">Diploptera punctata</name>
    <name type="common">Pacific beetle cockroach</name>
    <dbReference type="NCBI Taxonomy" id="6984"/>
    <lineage>
        <taxon>Eukaryota</taxon>
        <taxon>Metazoa</taxon>
        <taxon>Ecdysozoa</taxon>
        <taxon>Arthropoda</taxon>
        <taxon>Hexapoda</taxon>
        <taxon>Insecta</taxon>
        <taxon>Pterygota</taxon>
        <taxon>Neoptera</taxon>
        <taxon>Polyneoptera</taxon>
        <taxon>Dictyoptera</taxon>
        <taxon>Blattodea</taxon>
        <taxon>Blaberoidea</taxon>
        <taxon>Blaberidae</taxon>
        <taxon>Diplopterinae</taxon>
        <taxon>Diploptera</taxon>
    </lineage>
</organism>
<evidence type="ECO:0000256" key="1">
    <source>
        <dbReference type="ARBA" id="ARBA00004141"/>
    </source>
</evidence>
<reference evidence="10" key="1">
    <citation type="journal article" date="2023" name="IScience">
        <title>Live-bearing cockroach genome reveals convergent evolutionary mechanisms linked to viviparity in insects and beyond.</title>
        <authorList>
            <person name="Fouks B."/>
            <person name="Harrison M.C."/>
            <person name="Mikhailova A.A."/>
            <person name="Marchal E."/>
            <person name="English S."/>
            <person name="Carruthers M."/>
            <person name="Jennings E.C."/>
            <person name="Chiamaka E.L."/>
            <person name="Frigard R.A."/>
            <person name="Pippel M."/>
            <person name="Attardo G.M."/>
            <person name="Benoit J.B."/>
            <person name="Bornberg-Bauer E."/>
            <person name="Tobe S.S."/>
        </authorList>
    </citation>
    <scope>NUCLEOTIDE SEQUENCE</scope>
    <source>
        <strain evidence="10">Stay&amp;Tobe</strain>
    </source>
</reference>
<dbReference type="PANTHER" id="PTHR21137">
    <property type="entry name" value="ODORANT RECEPTOR"/>
    <property type="match status" value="1"/>
</dbReference>
<protein>
    <recommendedName>
        <fullName evidence="9">Odorant receptor</fullName>
    </recommendedName>
</protein>
<dbReference type="GO" id="GO:0007165">
    <property type="term" value="P:signal transduction"/>
    <property type="evidence" value="ECO:0007669"/>
    <property type="project" value="UniProtKB-KW"/>
</dbReference>
<evidence type="ECO:0000256" key="4">
    <source>
        <dbReference type="ARBA" id="ARBA00022725"/>
    </source>
</evidence>
<evidence type="ECO:0000256" key="9">
    <source>
        <dbReference type="RuleBase" id="RU351113"/>
    </source>
</evidence>
<evidence type="ECO:0000256" key="7">
    <source>
        <dbReference type="ARBA" id="ARBA00023170"/>
    </source>
</evidence>
<feature type="transmembrane region" description="Helical" evidence="9">
    <location>
        <begin position="61"/>
        <end position="83"/>
    </location>
</feature>
<evidence type="ECO:0000313" key="11">
    <source>
        <dbReference type="Proteomes" id="UP001233999"/>
    </source>
</evidence>
<proteinExistence type="inferred from homology"/>
<keyword evidence="7 9" id="KW-0675">Receptor</keyword>
<dbReference type="InterPro" id="IPR004117">
    <property type="entry name" value="7tm6_olfct_rcpt"/>
</dbReference>
<dbReference type="GO" id="GO:0005886">
    <property type="term" value="C:plasma membrane"/>
    <property type="evidence" value="ECO:0007669"/>
    <property type="project" value="UniProtKB-SubCell"/>
</dbReference>
<keyword evidence="11" id="KW-1185">Reference proteome</keyword>